<reference evidence="6" key="1">
    <citation type="submission" date="2021-02" db="EMBL/GenBank/DDBJ databases">
        <authorList>
            <person name="Palmer J.M."/>
        </authorList>
    </citation>
    <scope>NUCLEOTIDE SEQUENCE</scope>
    <source>
        <strain evidence="6">SCRP23</strain>
    </source>
</reference>
<keyword evidence="7" id="KW-1185">Reference proteome</keyword>
<dbReference type="EMBL" id="JAGDFL010000832">
    <property type="protein sequence ID" value="KAG7380921.1"/>
    <property type="molecule type" value="Genomic_DNA"/>
</dbReference>
<evidence type="ECO:0000313" key="6">
    <source>
        <dbReference type="EMBL" id="KAG7380921.1"/>
    </source>
</evidence>
<evidence type="ECO:0000313" key="7">
    <source>
        <dbReference type="Proteomes" id="UP000693981"/>
    </source>
</evidence>
<organism evidence="6 7">
    <name type="scientific">Phytophthora boehmeriae</name>
    <dbReference type="NCBI Taxonomy" id="109152"/>
    <lineage>
        <taxon>Eukaryota</taxon>
        <taxon>Sar</taxon>
        <taxon>Stramenopiles</taxon>
        <taxon>Oomycota</taxon>
        <taxon>Peronosporomycetes</taxon>
        <taxon>Peronosporales</taxon>
        <taxon>Peronosporaceae</taxon>
        <taxon>Phytophthora</taxon>
    </lineage>
</organism>
<dbReference type="InterPro" id="IPR031825">
    <property type="entry name" value="RXLR"/>
</dbReference>
<comment type="caution">
    <text evidence="6">The sequence shown here is derived from an EMBL/GenBank/DDBJ whole genome shotgun (WGS) entry which is preliminary data.</text>
</comment>
<evidence type="ECO:0000256" key="4">
    <source>
        <dbReference type="ARBA" id="ARBA00022729"/>
    </source>
</evidence>
<comment type="similarity">
    <text evidence="2 5">Belongs to the RxLR effector family.</text>
</comment>
<comment type="function">
    <text evidence="5">Effector that suppresses plant defense responses during pathogen infection.</text>
</comment>
<evidence type="ECO:0000256" key="1">
    <source>
        <dbReference type="ARBA" id="ARBA00004613"/>
    </source>
</evidence>
<dbReference type="Pfam" id="PF16810">
    <property type="entry name" value="RXLR"/>
    <property type="match status" value="1"/>
</dbReference>
<dbReference type="Proteomes" id="UP000693981">
    <property type="component" value="Unassembled WGS sequence"/>
</dbReference>
<dbReference type="AlphaFoldDB" id="A0A8T1VIL0"/>
<sequence>MRLYFVLLVIAIFFFTSSFAVSTIADSDQTTISTIKLPDDVRPLKPRKNIGDAAKRSLRVASCRRTEQRGMFSGFNKLIGLDPAKRAAKKAAKLAALEKAEAIKLASRESVLKMMMQNPQYEYKIYNYWHTGPVRFDPNDVHAFLKIEKSKQYEKIYHGYKRYLQDLGIYVTR</sequence>
<keyword evidence="4 5" id="KW-0732">Signal</keyword>
<feature type="signal peptide" evidence="5">
    <location>
        <begin position="1"/>
        <end position="20"/>
    </location>
</feature>
<dbReference type="GO" id="GO:0005576">
    <property type="term" value="C:extracellular region"/>
    <property type="evidence" value="ECO:0007669"/>
    <property type="project" value="UniProtKB-SubCell"/>
</dbReference>
<evidence type="ECO:0000256" key="5">
    <source>
        <dbReference type="RuleBase" id="RU367124"/>
    </source>
</evidence>
<name>A0A8T1VIL0_9STRA</name>
<proteinExistence type="inferred from homology"/>
<evidence type="ECO:0000256" key="3">
    <source>
        <dbReference type="ARBA" id="ARBA00022525"/>
    </source>
</evidence>
<feature type="chain" id="PRO_5035962585" description="RxLR effector protein" evidence="5">
    <location>
        <begin position="21"/>
        <end position="173"/>
    </location>
</feature>
<protein>
    <recommendedName>
        <fullName evidence="5">RxLR effector protein</fullName>
    </recommendedName>
</protein>
<accession>A0A8T1VIL0</accession>
<gene>
    <name evidence="6" type="ORF">PHYBOEH_011281</name>
</gene>
<evidence type="ECO:0000256" key="2">
    <source>
        <dbReference type="ARBA" id="ARBA00010400"/>
    </source>
</evidence>
<comment type="domain">
    <text evidence="5">The RxLR-dEER motif acts to carry the protein into the host cell cytoplasm through binding to cell surface phosphatidylinositol-3-phosphate.</text>
</comment>
<keyword evidence="3 5" id="KW-0964">Secreted</keyword>
<comment type="subcellular location">
    <subcellularLocation>
        <location evidence="1 5">Secreted</location>
    </subcellularLocation>
</comment>